<feature type="domain" description="Peptidase S54 rhomboid" evidence="10">
    <location>
        <begin position="178"/>
        <end position="316"/>
    </location>
</feature>
<protein>
    <recommendedName>
        <fullName evidence="4">rhomboid protease</fullName>
        <ecNumber evidence="4">3.4.21.105</ecNumber>
    </recommendedName>
</protein>
<dbReference type="GO" id="GO:0004252">
    <property type="term" value="F:serine-type endopeptidase activity"/>
    <property type="evidence" value="ECO:0007669"/>
    <property type="project" value="InterPro"/>
</dbReference>
<evidence type="ECO:0000313" key="11">
    <source>
        <dbReference type="Proteomes" id="UP000694843"/>
    </source>
</evidence>
<dbReference type="Gene3D" id="1.20.1540.10">
    <property type="entry name" value="Rhomboid-like"/>
    <property type="match status" value="1"/>
</dbReference>
<dbReference type="FunFam" id="1.20.1540.10:FF:000012">
    <property type="entry name" value="Rhomboid family protein"/>
    <property type="match status" value="1"/>
</dbReference>
<reference evidence="12" key="1">
    <citation type="submission" date="2025-08" db="UniProtKB">
        <authorList>
            <consortium name="RefSeq"/>
        </authorList>
    </citation>
    <scope>IDENTIFICATION</scope>
    <source>
        <tissue evidence="12">Whole organism</tissue>
    </source>
</reference>
<dbReference type="PANTHER" id="PTHR43731">
    <property type="entry name" value="RHOMBOID PROTEASE"/>
    <property type="match status" value="1"/>
</dbReference>
<keyword evidence="5 9" id="KW-0812">Transmembrane</keyword>
<accession>A0A8B7NJ18</accession>
<feature type="transmembrane region" description="Helical" evidence="9">
    <location>
        <begin position="68"/>
        <end position="86"/>
    </location>
</feature>
<evidence type="ECO:0000256" key="5">
    <source>
        <dbReference type="ARBA" id="ARBA00022692"/>
    </source>
</evidence>
<proteinExistence type="inferred from homology"/>
<dbReference type="InterPro" id="IPR035952">
    <property type="entry name" value="Rhomboid-like_sf"/>
</dbReference>
<dbReference type="GO" id="GO:0006465">
    <property type="term" value="P:signal peptide processing"/>
    <property type="evidence" value="ECO:0007669"/>
    <property type="project" value="TreeGrafter"/>
</dbReference>
<comment type="similarity">
    <text evidence="3">Belongs to the peptidase S54 family.</text>
</comment>
<evidence type="ECO:0000256" key="3">
    <source>
        <dbReference type="ARBA" id="ARBA00009045"/>
    </source>
</evidence>
<keyword evidence="11" id="KW-1185">Reference proteome</keyword>
<keyword evidence="8 9" id="KW-0472">Membrane</keyword>
<feature type="transmembrane region" description="Helical" evidence="9">
    <location>
        <begin position="215"/>
        <end position="236"/>
    </location>
</feature>
<dbReference type="InterPro" id="IPR022764">
    <property type="entry name" value="Peptidase_S54_rhomboid_dom"/>
</dbReference>
<evidence type="ECO:0000256" key="9">
    <source>
        <dbReference type="SAM" id="Phobius"/>
    </source>
</evidence>
<dbReference type="CTD" id="36281"/>
<dbReference type="Proteomes" id="UP000694843">
    <property type="component" value="Unplaced"/>
</dbReference>
<evidence type="ECO:0000256" key="1">
    <source>
        <dbReference type="ARBA" id="ARBA00000156"/>
    </source>
</evidence>
<dbReference type="GO" id="GO:0016020">
    <property type="term" value="C:membrane"/>
    <property type="evidence" value="ECO:0007669"/>
    <property type="project" value="UniProtKB-SubCell"/>
</dbReference>
<evidence type="ECO:0000256" key="6">
    <source>
        <dbReference type="ARBA" id="ARBA00022801"/>
    </source>
</evidence>
<comment type="subcellular location">
    <subcellularLocation>
        <location evidence="2">Membrane</location>
        <topology evidence="2">Multi-pass membrane protein</topology>
    </subcellularLocation>
</comment>
<dbReference type="EC" id="3.4.21.105" evidence="4"/>
<dbReference type="SUPFAM" id="SSF144091">
    <property type="entry name" value="Rhomboid-like"/>
    <property type="match status" value="1"/>
</dbReference>
<name>A0A8B7NJ18_HYAAZ</name>
<dbReference type="GeneID" id="108670663"/>
<dbReference type="AlphaFoldDB" id="A0A8B7NJ18"/>
<evidence type="ECO:0000256" key="2">
    <source>
        <dbReference type="ARBA" id="ARBA00004141"/>
    </source>
</evidence>
<dbReference type="Pfam" id="PF01694">
    <property type="entry name" value="Rhomboid"/>
    <property type="match status" value="1"/>
</dbReference>
<feature type="transmembrane region" description="Helical" evidence="9">
    <location>
        <begin position="137"/>
        <end position="157"/>
    </location>
</feature>
<comment type="catalytic activity">
    <reaction evidence="1">
        <text>Cleaves type-1 transmembrane domains using a catalytic dyad composed of serine and histidine that are contributed by different transmembrane domains.</text>
        <dbReference type="EC" id="3.4.21.105"/>
    </reaction>
</comment>
<evidence type="ECO:0000256" key="8">
    <source>
        <dbReference type="ARBA" id="ARBA00023136"/>
    </source>
</evidence>
<gene>
    <name evidence="12" type="primary">LOC108670663</name>
</gene>
<dbReference type="PANTHER" id="PTHR43731:SF14">
    <property type="entry name" value="PRESENILIN-ASSOCIATED RHOMBOID-LIKE PROTEIN, MITOCHONDRIAL"/>
    <property type="match status" value="1"/>
</dbReference>
<feature type="transmembrane region" description="Helical" evidence="9">
    <location>
        <begin position="164"/>
        <end position="186"/>
    </location>
</feature>
<dbReference type="OMA" id="WVKQELW"/>
<sequence>MTVLSRLLGAALRTYNKVPLPTSTSHFRAQVRGFKRAKLAKDSSVTITPKVEFETPNIRRMGHSLMKCSIFAAAFCTTTYTGAVIWEYERARNRLKNPFQAFTKFNWNAMEGWRNKEGELRQTLNKWWNDLSDGQRVFWPIFFLNAAVYALWQVPALKLAMFRYFAFSPAAHAVCLPMILSTFSHYNLFHLGANMYVLHSFSTPICSKLGMEQFLGLYLCSGVLSSLAGAAFKVLIRSSVPSIGASGAIMGMLGYFCSKYPDSRLGIIFIPNFNFSAEQGLMGIMCLDTTGLILRWRLFDHAAHLSGAISGIMYAKYGQQLWEKRRPISHKWHELRETFTPTKSR</sequence>
<organism evidence="11 12">
    <name type="scientific">Hyalella azteca</name>
    <name type="common">Amphipod</name>
    <dbReference type="NCBI Taxonomy" id="294128"/>
    <lineage>
        <taxon>Eukaryota</taxon>
        <taxon>Metazoa</taxon>
        <taxon>Ecdysozoa</taxon>
        <taxon>Arthropoda</taxon>
        <taxon>Crustacea</taxon>
        <taxon>Multicrustacea</taxon>
        <taxon>Malacostraca</taxon>
        <taxon>Eumalacostraca</taxon>
        <taxon>Peracarida</taxon>
        <taxon>Amphipoda</taxon>
        <taxon>Senticaudata</taxon>
        <taxon>Talitrida</taxon>
        <taxon>Talitroidea</taxon>
        <taxon>Hyalellidae</taxon>
        <taxon>Hyalella</taxon>
    </lineage>
</organism>
<evidence type="ECO:0000256" key="4">
    <source>
        <dbReference type="ARBA" id="ARBA00013039"/>
    </source>
</evidence>
<evidence type="ECO:0000313" key="12">
    <source>
        <dbReference type="RefSeq" id="XP_018013637.1"/>
    </source>
</evidence>
<dbReference type="RefSeq" id="XP_018013637.1">
    <property type="nucleotide sequence ID" value="XM_018158148.2"/>
</dbReference>
<dbReference type="InterPro" id="IPR050925">
    <property type="entry name" value="Rhomboid_protease_S54"/>
</dbReference>
<keyword evidence="6" id="KW-0378">Hydrolase</keyword>
<keyword evidence="7 9" id="KW-1133">Transmembrane helix</keyword>
<dbReference type="KEGG" id="hazt:108670663"/>
<evidence type="ECO:0000259" key="10">
    <source>
        <dbReference type="Pfam" id="PF01694"/>
    </source>
</evidence>
<dbReference type="OrthoDB" id="10260614at2759"/>
<evidence type="ECO:0000256" key="7">
    <source>
        <dbReference type="ARBA" id="ARBA00022989"/>
    </source>
</evidence>